<comment type="caution">
    <text evidence="4">The sequence shown here is derived from an EMBL/GenBank/DDBJ whole genome shotgun (WGS) entry which is preliminary data.</text>
</comment>
<dbReference type="PROSITE" id="PS00409">
    <property type="entry name" value="PROKAR_NTER_METHYL"/>
    <property type="match status" value="1"/>
</dbReference>
<dbReference type="Proteomes" id="UP000234212">
    <property type="component" value="Unassembled WGS sequence"/>
</dbReference>
<keyword evidence="3" id="KW-0472">Membrane</keyword>
<reference evidence="5 7" key="1">
    <citation type="submission" date="2017-12" db="EMBL/GenBank/DDBJ databases">
        <title>Phylogenetic diversity of female urinary microbiome.</title>
        <authorList>
            <person name="Thomas-White K."/>
            <person name="Wolfe A.J."/>
        </authorList>
    </citation>
    <scope>NUCLEOTIDE SEQUENCE [LARGE SCALE GENOMIC DNA]</scope>
    <source>
        <strain evidence="5 7">UMB0004</strain>
    </source>
</reference>
<dbReference type="RefSeq" id="WP_005688785.1">
    <property type="nucleotide sequence ID" value="NZ_CABFNI010000013.1"/>
</dbReference>
<proteinExistence type="predicted"/>
<dbReference type="AlphaFoldDB" id="A0A249DC77"/>
<comment type="subcellular location">
    <subcellularLocation>
        <location evidence="1">Cell surface</location>
    </subcellularLocation>
</comment>
<accession>A0A249DC77</accession>
<evidence type="ECO:0000313" key="4">
    <source>
        <dbReference type="EMBL" id="NZA04942.1"/>
    </source>
</evidence>
<reference evidence="4 9" key="3">
    <citation type="submission" date="2020-07" db="EMBL/GenBank/DDBJ databases">
        <title>Organ Donor 1.</title>
        <authorList>
            <person name="Marsh A.J."/>
            <person name="Azcarate-Peril M.A."/>
        </authorList>
    </citation>
    <scope>NUCLEOTIDE SEQUENCE [LARGE SCALE GENOMIC DNA]</scope>
    <source>
        <strain evidence="4 9">AMC0712</strain>
    </source>
</reference>
<dbReference type="Proteomes" id="UP000552935">
    <property type="component" value="Unassembled WGS sequence"/>
</dbReference>
<dbReference type="InterPro" id="IPR012902">
    <property type="entry name" value="N_methyl_site"/>
</dbReference>
<keyword evidence="3" id="KW-0812">Transmembrane</keyword>
<keyword evidence="2" id="KW-0178">Competence</keyword>
<dbReference type="SUPFAM" id="SSF54523">
    <property type="entry name" value="Pili subunits"/>
    <property type="match status" value="1"/>
</dbReference>
<sequence>MKRLHGFTLIEVVAVMFVITALAIVAVPVGRNVLTQYREREFMEALVEEWEMLKMRARAEPSSGNMYVNGEKREVRFVTQGKTKILAFPESLAFGGESRMECNPNGKIVTAGSLYFRHFKDITWKISFQLGWGRAILTKN</sequence>
<evidence type="ECO:0000256" key="1">
    <source>
        <dbReference type="ARBA" id="ARBA00004241"/>
    </source>
</evidence>
<evidence type="ECO:0000313" key="6">
    <source>
        <dbReference type="EMBL" id="THC80682.1"/>
    </source>
</evidence>
<evidence type="ECO:0000313" key="8">
    <source>
        <dbReference type="Proteomes" id="UP000307517"/>
    </source>
</evidence>
<dbReference type="EMBL" id="PKJX01000001">
    <property type="protein sequence ID" value="PLA58740.1"/>
    <property type="molecule type" value="Genomic_DNA"/>
</dbReference>
<organism evidence="4 9">
    <name type="scientific">Lacticaseibacillus rhamnosus</name>
    <name type="common">Lactobacillus rhamnosus</name>
    <dbReference type="NCBI Taxonomy" id="47715"/>
    <lineage>
        <taxon>Bacteria</taxon>
        <taxon>Bacillati</taxon>
        <taxon>Bacillota</taxon>
        <taxon>Bacilli</taxon>
        <taxon>Lactobacillales</taxon>
        <taxon>Lactobacillaceae</taxon>
        <taxon>Lacticaseibacillus</taxon>
    </lineage>
</organism>
<evidence type="ECO:0000256" key="2">
    <source>
        <dbReference type="ARBA" id="ARBA00023287"/>
    </source>
</evidence>
<dbReference type="GeneID" id="69831475"/>
<protein>
    <submittedName>
        <fullName evidence="4">Type II secretion system protein</fullName>
    </submittedName>
</protein>
<dbReference type="Pfam" id="PF07963">
    <property type="entry name" value="N_methyl"/>
    <property type="match status" value="1"/>
</dbReference>
<name>A0A249DC77_LACRH</name>
<evidence type="ECO:0000313" key="9">
    <source>
        <dbReference type="Proteomes" id="UP000552935"/>
    </source>
</evidence>
<evidence type="ECO:0000256" key="3">
    <source>
        <dbReference type="SAM" id="Phobius"/>
    </source>
</evidence>
<evidence type="ECO:0000313" key="5">
    <source>
        <dbReference type="EMBL" id="PLA58740.1"/>
    </source>
</evidence>
<dbReference type="InterPro" id="IPR045584">
    <property type="entry name" value="Pilin-like"/>
</dbReference>
<dbReference type="GO" id="GO:0009986">
    <property type="term" value="C:cell surface"/>
    <property type="evidence" value="ECO:0007669"/>
    <property type="project" value="UniProtKB-SubCell"/>
</dbReference>
<dbReference type="EMBL" id="SSHM01000001">
    <property type="protein sequence ID" value="THC80682.1"/>
    <property type="molecule type" value="Genomic_DNA"/>
</dbReference>
<gene>
    <name evidence="5" type="ORF">CYJ91_04260</name>
    <name evidence="6" type="ORF">E6L36_09930</name>
    <name evidence="4" type="ORF">H0N82_07430</name>
</gene>
<keyword evidence="3" id="KW-1133">Transmembrane helix</keyword>
<dbReference type="GO" id="GO:0030420">
    <property type="term" value="P:establishment of competence for transformation"/>
    <property type="evidence" value="ECO:0007669"/>
    <property type="project" value="UniProtKB-KW"/>
</dbReference>
<dbReference type="NCBIfam" id="TIGR02532">
    <property type="entry name" value="IV_pilin_GFxxxE"/>
    <property type="match status" value="1"/>
</dbReference>
<evidence type="ECO:0000313" key="7">
    <source>
        <dbReference type="Proteomes" id="UP000234212"/>
    </source>
</evidence>
<dbReference type="EMBL" id="JACCKI010000004">
    <property type="protein sequence ID" value="NZA04942.1"/>
    <property type="molecule type" value="Genomic_DNA"/>
</dbReference>
<feature type="transmembrane region" description="Helical" evidence="3">
    <location>
        <begin position="6"/>
        <end position="30"/>
    </location>
</feature>
<dbReference type="Proteomes" id="UP000307517">
    <property type="component" value="Unassembled WGS sequence"/>
</dbReference>
<reference evidence="6 8" key="2">
    <citation type="submission" date="2019-04" db="EMBL/GenBank/DDBJ databases">
        <title>Genome Announcement to Ensure Probiotic Safety of Lactobacillus rhamnosus UBLR-58.</title>
        <authorList>
            <person name="Sulthana A."/>
            <person name="Lakshmi S.G."/>
            <person name="Madempudi R.S."/>
        </authorList>
    </citation>
    <scope>NUCLEOTIDE SEQUENCE [LARGE SCALE GENOMIC DNA]</scope>
    <source>
        <strain evidence="6 8">UBLR-58</strain>
    </source>
</reference>